<organism evidence="1 2">
    <name type="scientific">Dendroctonus ponderosae</name>
    <name type="common">Mountain pine beetle</name>
    <dbReference type="NCBI Taxonomy" id="77166"/>
    <lineage>
        <taxon>Eukaryota</taxon>
        <taxon>Metazoa</taxon>
        <taxon>Ecdysozoa</taxon>
        <taxon>Arthropoda</taxon>
        <taxon>Hexapoda</taxon>
        <taxon>Insecta</taxon>
        <taxon>Pterygota</taxon>
        <taxon>Neoptera</taxon>
        <taxon>Endopterygota</taxon>
        <taxon>Coleoptera</taxon>
        <taxon>Polyphaga</taxon>
        <taxon>Cucujiformia</taxon>
        <taxon>Curculionidae</taxon>
        <taxon>Scolytinae</taxon>
        <taxon>Dendroctonus</taxon>
    </lineage>
</organism>
<dbReference type="RefSeq" id="XP_019772537.1">
    <property type="nucleotide sequence ID" value="XM_019916978.2"/>
</dbReference>
<dbReference type="Proteomes" id="UP000019118">
    <property type="component" value="Unassembled WGS sequence"/>
</dbReference>
<name>A0AAR5QHA1_DENPD</name>
<protein>
    <submittedName>
        <fullName evidence="1">Uncharacterized protein</fullName>
    </submittedName>
</protein>
<sequence length="210" mass="24280">MKPIALIIPLFVPICCIQIKENFPNVKVLDTSNQLSARNKRSLVWKEGVNWVALIFGIGIPFEVDEHSINMGMVMKAYYQLPNNSTYYTHPTINFERGKRSNSRWNIYKLLQNFIERNNYSDGKACLLKSICEVAAVRLEERSGLLAEIVHTVLTPSTTEEELADSNNYEYHAAEKLGKEFRDCNRIFPDCDVSPLEKFSRFMRISKIMY</sequence>
<reference evidence="2" key="1">
    <citation type="journal article" date="2013" name="Genome Biol.">
        <title>Draft genome of the mountain pine beetle, Dendroctonus ponderosae Hopkins, a major forest pest.</title>
        <authorList>
            <person name="Keeling C.I."/>
            <person name="Yuen M.M."/>
            <person name="Liao N.Y."/>
            <person name="Docking T.R."/>
            <person name="Chan S.K."/>
            <person name="Taylor G.A."/>
            <person name="Palmquist D.L."/>
            <person name="Jackman S.D."/>
            <person name="Nguyen A."/>
            <person name="Li M."/>
            <person name="Henderson H."/>
            <person name="Janes J.K."/>
            <person name="Zhao Y."/>
            <person name="Pandoh P."/>
            <person name="Moore R."/>
            <person name="Sperling F.A."/>
            <person name="Huber D.P."/>
            <person name="Birol I."/>
            <person name="Jones S.J."/>
            <person name="Bohlmann J."/>
        </authorList>
    </citation>
    <scope>NUCLEOTIDE SEQUENCE</scope>
</reference>
<dbReference type="InterPro" id="IPR006631">
    <property type="entry name" value="DM4_12"/>
</dbReference>
<evidence type="ECO:0000313" key="2">
    <source>
        <dbReference type="Proteomes" id="UP000019118"/>
    </source>
</evidence>
<dbReference type="GeneID" id="109546147"/>
<reference evidence="1" key="2">
    <citation type="submission" date="2024-08" db="UniProtKB">
        <authorList>
            <consortium name="EnsemblMetazoa"/>
        </authorList>
    </citation>
    <scope>IDENTIFICATION</scope>
</reference>
<dbReference type="SMART" id="SM00718">
    <property type="entry name" value="DM4_12"/>
    <property type="match status" value="1"/>
</dbReference>
<dbReference type="Pfam" id="PF07841">
    <property type="entry name" value="DM4_12"/>
    <property type="match status" value="1"/>
</dbReference>
<evidence type="ECO:0000313" key="1">
    <source>
        <dbReference type="EnsemblMetazoa" id="XP_019772537.1"/>
    </source>
</evidence>
<dbReference type="KEGG" id="dpa:109546147"/>
<dbReference type="AlphaFoldDB" id="A0AAR5QHA1"/>
<dbReference type="PANTHER" id="PTHR21398:SF21">
    <property type="entry name" value="AGAP004005-PA"/>
    <property type="match status" value="1"/>
</dbReference>
<proteinExistence type="predicted"/>
<dbReference type="EnsemblMetazoa" id="XM_019916978.1">
    <property type="protein sequence ID" value="XP_019772537.1"/>
    <property type="gene ID" value="LOC109546147"/>
</dbReference>
<accession>A0AAR5QHA1</accession>
<keyword evidence="2" id="KW-1185">Reference proteome</keyword>
<dbReference type="PANTHER" id="PTHR21398">
    <property type="entry name" value="AGAP007094-PA"/>
    <property type="match status" value="1"/>
</dbReference>